<proteinExistence type="predicted"/>
<name>A0A5M6J2P4_9PROT</name>
<reference evidence="3 4" key="1">
    <citation type="submission" date="2019-09" db="EMBL/GenBank/DDBJ databases">
        <title>Genome sequence of Rhodovastum atsumiense, a diverse member of the Acetobacteraceae family of non-sulfur purple photosynthetic bacteria.</title>
        <authorList>
            <person name="Meyer T."/>
            <person name="Kyndt J."/>
        </authorList>
    </citation>
    <scope>NUCLEOTIDE SEQUENCE [LARGE SCALE GENOMIC DNA]</scope>
    <source>
        <strain evidence="3 4">DSM 21279</strain>
    </source>
</reference>
<accession>A0A5M6J2P4</accession>
<evidence type="ECO:0000313" key="4">
    <source>
        <dbReference type="Proteomes" id="UP000325255"/>
    </source>
</evidence>
<dbReference type="Proteomes" id="UP000325255">
    <property type="component" value="Unassembled WGS sequence"/>
</dbReference>
<dbReference type="InterPro" id="IPR050557">
    <property type="entry name" value="RTX_toxin/Mannuronan_C5-epim"/>
</dbReference>
<dbReference type="RefSeq" id="WP_150039252.1">
    <property type="nucleotide sequence ID" value="NZ_OW485601.1"/>
</dbReference>
<dbReference type="InterPro" id="IPR011049">
    <property type="entry name" value="Serralysin-like_metalloprot_C"/>
</dbReference>
<dbReference type="PANTHER" id="PTHR38340">
    <property type="entry name" value="S-LAYER PROTEIN"/>
    <property type="match status" value="1"/>
</dbReference>
<dbReference type="AlphaFoldDB" id="A0A5M6J2P4"/>
<dbReference type="SUPFAM" id="SSF51120">
    <property type="entry name" value="beta-Roll"/>
    <property type="match status" value="2"/>
</dbReference>
<dbReference type="InterPro" id="IPR001343">
    <property type="entry name" value="Hemolysn_Ca-bd"/>
</dbReference>
<protein>
    <submittedName>
        <fullName evidence="3">Calcium-binding protein</fullName>
    </submittedName>
</protein>
<dbReference type="OrthoDB" id="7250938at2"/>
<comment type="subcellular location">
    <subcellularLocation>
        <location evidence="1">Secreted</location>
    </subcellularLocation>
</comment>
<dbReference type="Gene3D" id="2.150.10.10">
    <property type="entry name" value="Serralysin-like metalloprotease, C-terminal"/>
    <property type="match status" value="3"/>
</dbReference>
<evidence type="ECO:0000313" key="3">
    <source>
        <dbReference type="EMBL" id="KAA5613868.1"/>
    </source>
</evidence>
<sequence>MRVVRGTSAADRLDGSPGDDLILAYRSNDTVFGDGRDILTVNGGNDVILGGDGADSLVGDAMNGPTPRFPDDMVSDSPLPGRNLILGEAGADTITAGFGADTVLGGAGNDVIRGVGSFGGSPSAFEAFDALDGDDVLQGEAGDDSIDGGGGRDVILGGEGNDTLRGGYGADILTGGAGNDRFVFTRGLFGSVDTGVGPGQRDLVTDFQQGRDVLDLSGYRNHSLPPGQQAPRFLGTRPFTASFALQLRYDILPNGHTLIQVASIYGYPGADVRPEVPARPLAEIELMDSLHLTVADFGTTFA</sequence>
<dbReference type="PRINTS" id="PR00313">
    <property type="entry name" value="CABNDNGRPT"/>
</dbReference>
<organism evidence="3 4">
    <name type="scientific">Rhodovastum atsumiense</name>
    <dbReference type="NCBI Taxonomy" id="504468"/>
    <lineage>
        <taxon>Bacteria</taxon>
        <taxon>Pseudomonadati</taxon>
        <taxon>Pseudomonadota</taxon>
        <taxon>Alphaproteobacteria</taxon>
        <taxon>Acetobacterales</taxon>
        <taxon>Acetobacteraceae</taxon>
        <taxon>Rhodovastum</taxon>
    </lineage>
</organism>
<evidence type="ECO:0000256" key="1">
    <source>
        <dbReference type="ARBA" id="ARBA00004613"/>
    </source>
</evidence>
<dbReference type="GO" id="GO:0005576">
    <property type="term" value="C:extracellular region"/>
    <property type="evidence" value="ECO:0007669"/>
    <property type="project" value="UniProtKB-SubCell"/>
</dbReference>
<dbReference type="Pfam" id="PF00353">
    <property type="entry name" value="HemolysinCabind"/>
    <property type="match status" value="3"/>
</dbReference>
<dbReference type="PROSITE" id="PS00330">
    <property type="entry name" value="HEMOLYSIN_CALCIUM"/>
    <property type="match status" value="3"/>
</dbReference>
<keyword evidence="4" id="KW-1185">Reference proteome</keyword>
<comment type="caution">
    <text evidence="3">The sequence shown here is derived from an EMBL/GenBank/DDBJ whole genome shotgun (WGS) entry which is preliminary data.</text>
</comment>
<dbReference type="GO" id="GO:0005509">
    <property type="term" value="F:calcium ion binding"/>
    <property type="evidence" value="ECO:0007669"/>
    <property type="project" value="InterPro"/>
</dbReference>
<keyword evidence="2" id="KW-0964">Secreted</keyword>
<dbReference type="InterPro" id="IPR018511">
    <property type="entry name" value="Hemolysin-typ_Ca-bd_CS"/>
</dbReference>
<dbReference type="PANTHER" id="PTHR38340:SF1">
    <property type="entry name" value="S-LAYER PROTEIN"/>
    <property type="match status" value="1"/>
</dbReference>
<evidence type="ECO:0000256" key="2">
    <source>
        <dbReference type="ARBA" id="ARBA00022525"/>
    </source>
</evidence>
<dbReference type="EMBL" id="VWPK01000004">
    <property type="protein sequence ID" value="KAA5613868.1"/>
    <property type="molecule type" value="Genomic_DNA"/>
</dbReference>
<gene>
    <name evidence="3" type="ORF">F1189_03590</name>
</gene>